<keyword evidence="5 6" id="KW-0067">ATP-binding</keyword>
<evidence type="ECO:0000256" key="2">
    <source>
        <dbReference type="ARBA" id="ARBA00022679"/>
    </source>
</evidence>
<evidence type="ECO:0000256" key="7">
    <source>
        <dbReference type="SAM" id="MobiDB-lite"/>
    </source>
</evidence>
<feature type="compositionally biased region" description="Acidic residues" evidence="7">
    <location>
        <begin position="386"/>
        <end position="407"/>
    </location>
</feature>
<gene>
    <name evidence="9" type="ORF">CHLRE_10g423200v5</name>
</gene>
<keyword evidence="4" id="KW-0418">Kinase</keyword>
<dbReference type="InterPro" id="IPR008271">
    <property type="entry name" value="Ser/Thr_kinase_AS"/>
</dbReference>
<dbReference type="PROSITE" id="PS50011">
    <property type="entry name" value="PROTEIN_KINASE_DOM"/>
    <property type="match status" value="1"/>
</dbReference>
<dbReference type="OrthoDB" id="3256376at2759"/>
<keyword evidence="10" id="KW-1185">Reference proteome</keyword>
<dbReference type="PANTHER" id="PTHR44329:SF214">
    <property type="entry name" value="PROTEIN KINASE DOMAIN-CONTAINING PROTEIN"/>
    <property type="match status" value="1"/>
</dbReference>
<dbReference type="InterPro" id="IPR017441">
    <property type="entry name" value="Protein_kinase_ATP_BS"/>
</dbReference>
<dbReference type="SUPFAM" id="SSF56112">
    <property type="entry name" value="Protein kinase-like (PK-like)"/>
    <property type="match status" value="1"/>
</dbReference>
<accession>A0A2K3D9B9</accession>
<dbReference type="Gene3D" id="1.10.510.10">
    <property type="entry name" value="Transferase(Phosphotransferase) domain 1"/>
    <property type="match status" value="1"/>
</dbReference>
<dbReference type="InterPro" id="IPR001245">
    <property type="entry name" value="Ser-Thr/Tyr_kinase_cat_dom"/>
</dbReference>
<evidence type="ECO:0000256" key="6">
    <source>
        <dbReference type="PROSITE-ProRule" id="PRU10141"/>
    </source>
</evidence>
<dbReference type="GeneID" id="66054960"/>
<dbReference type="GO" id="GO:0005524">
    <property type="term" value="F:ATP binding"/>
    <property type="evidence" value="ECO:0007669"/>
    <property type="project" value="UniProtKB-UniRule"/>
</dbReference>
<keyword evidence="3 6" id="KW-0547">Nucleotide-binding</keyword>
<evidence type="ECO:0000259" key="8">
    <source>
        <dbReference type="PROSITE" id="PS50011"/>
    </source>
</evidence>
<dbReference type="Gramene" id="PNW77126">
    <property type="protein sequence ID" value="PNW77126"/>
    <property type="gene ID" value="CHLRE_10g423200v5"/>
</dbReference>
<feature type="region of interest" description="Disordered" evidence="7">
    <location>
        <begin position="694"/>
        <end position="713"/>
    </location>
</feature>
<organism evidence="9 10">
    <name type="scientific">Chlamydomonas reinhardtii</name>
    <name type="common">Chlamydomonas smithii</name>
    <dbReference type="NCBI Taxonomy" id="3055"/>
    <lineage>
        <taxon>Eukaryota</taxon>
        <taxon>Viridiplantae</taxon>
        <taxon>Chlorophyta</taxon>
        <taxon>core chlorophytes</taxon>
        <taxon>Chlorophyceae</taxon>
        <taxon>CS clade</taxon>
        <taxon>Chlamydomonadales</taxon>
        <taxon>Chlamydomonadaceae</taxon>
        <taxon>Chlamydomonas</taxon>
    </lineage>
</organism>
<dbReference type="PANTHER" id="PTHR44329">
    <property type="entry name" value="SERINE/THREONINE-PROTEIN KINASE TNNI3K-RELATED"/>
    <property type="match status" value="1"/>
</dbReference>
<dbReference type="GO" id="GO:0004674">
    <property type="term" value="F:protein serine/threonine kinase activity"/>
    <property type="evidence" value="ECO:0000318"/>
    <property type="project" value="GO_Central"/>
</dbReference>
<feature type="region of interest" description="Disordered" evidence="7">
    <location>
        <begin position="51"/>
        <end position="72"/>
    </location>
</feature>
<dbReference type="PRINTS" id="PR00109">
    <property type="entry name" value="TYRKINASE"/>
</dbReference>
<evidence type="ECO:0000256" key="1">
    <source>
        <dbReference type="ARBA" id="ARBA00022527"/>
    </source>
</evidence>
<evidence type="ECO:0000256" key="5">
    <source>
        <dbReference type="ARBA" id="ARBA00022840"/>
    </source>
</evidence>
<feature type="domain" description="Protein kinase" evidence="8">
    <location>
        <begin position="749"/>
        <end position="1105"/>
    </location>
</feature>
<keyword evidence="1" id="KW-0723">Serine/threonine-protein kinase</keyword>
<dbReference type="KEGG" id="cre:CHLRE_10g423200v5"/>
<evidence type="ECO:0000313" key="9">
    <source>
        <dbReference type="EMBL" id="PNW77126.1"/>
    </source>
</evidence>
<protein>
    <recommendedName>
        <fullName evidence="8">Protein kinase domain-containing protein</fullName>
    </recommendedName>
</protein>
<dbReference type="Gene3D" id="3.30.200.20">
    <property type="entry name" value="Phosphorylase Kinase, domain 1"/>
    <property type="match status" value="1"/>
</dbReference>
<dbReference type="PROSITE" id="PS00108">
    <property type="entry name" value="PROTEIN_KINASE_ST"/>
    <property type="match status" value="1"/>
</dbReference>
<evidence type="ECO:0000256" key="4">
    <source>
        <dbReference type="ARBA" id="ARBA00022777"/>
    </source>
</evidence>
<dbReference type="InParanoid" id="A0A2K3D9B9"/>
<dbReference type="InterPro" id="IPR000719">
    <property type="entry name" value="Prot_kinase_dom"/>
</dbReference>
<feature type="region of interest" description="Disordered" evidence="7">
    <location>
        <begin position="378"/>
        <end position="408"/>
    </location>
</feature>
<dbReference type="GO" id="GO:0007165">
    <property type="term" value="P:signal transduction"/>
    <property type="evidence" value="ECO:0000318"/>
    <property type="project" value="GO_Central"/>
</dbReference>
<dbReference type="RefSeq" id="XP_042919911.1">
    <property type="nucleotide sequence ID" value="XM_043066514.1"/>
</dbReference>
<evidence type="ECO:0000256" key="3">
    <source>
        <dbReference type="ARBA" id="ARBA00022741"/>
    </source>
</evidence>
<proteinExistence type="predicted"/>
<dbReference type="SMART" id="SM00220">
    <property type="entry name" value="S_TKc"/>
    <property type="match status" value="1"/>
</dbReference>
<dbReference type="InterPro" id="IPR051681">
    <property type="entry name" value="Ser/Thr_Kinases-Pseudokinases"/>
</dbReference>
<dbReference type="STRING" id="3055.A0A2K3D9B9"/>
<dbReference type="AlphaFoldDB" id="A0A2K3D9B9"/>
<reference evidence="9 10" key="1">
    <citation type="journal article" date="2007" name="Science">
        <title>The Chlamydomonas genome reveals the evolution of key animal and plant functions.</title>
        <authorList>
            <person name="Merchant S.S."/>
            <person name="Prochnik S.E."/>
            <person name="Vallon O."/>
            <person name="Harris E.H."/>
            <person name="Karpowicz S.J."/>
            <person name="Witman G.B."/>
            <person name="Terry A."/>
            <person name="Salamov A."/>
            <person name="Fritz-Laylin L.K."/>
            <person name="Marechal-Drouard L."/>
            <person name="Marshall W.F."/>
            <person name="Qu L.H."/>
            <person name="Nelson D.R."/>
            <person name="Sanderfoot A.A."/>
            <person name="Spalding M.H."/>
            <person name="Kapitonov V.V."/>
            <person name="Ren Q."/>
            <person name="Ferris P."/>
            <person name="Lindquist E."/>
            <person name="Shapiro H."/>
            <person name="Lucas S.M."/>
            <person name="Grimwood J."/>
            <person name="Schmutz J."/>
            <person name="Cardol P."/>
            <person name="Cerutti H."/>
            <person name="Chanfreau G."/>
            <person name="Chen C.L."/>
            <person name="Cognat V."/>
            <person name="Croft M.T."/>
            <person name="Dent R."/>
            <person name="Dutcher S."/>
            <person name="Fernandez E."/>
            <person name="Fukuzawa H."/>
            <person name="Gonzalez-Ballester D."/>
            <person name="Gonzalez-Halphen D."/>
            <person name="Hallmann A."/>
            <person name="Hanikenne M."/>
            <person name="Hippler M."/>
            <person name="Inwood W."/>
            <person name="Jabbari K."/>
            <person name="Kalanon M."/>
            <person name="Kuras R."/>
            <person name="Lefebvre P.A."/>
            <person name="Lemaire S.D."/>
            <person name="Lobanov A.V."/>
            <person name="Lohr M."/>
            <person name="Manuell A."/>
            <person name="Meier I."/>
            <person name="Mets L."/>
            <person name="Mittag M."/>
            <person name="Mittelmeier T."/>
            <person name="Moroney J.V."/>
            <person name="Moseley J."/>
            <person name="Napoli C."/>
            <person name="Nedelcu A.M."/>
            <person name="Niyogi K."/>
            <person name="Novoselov S.V."/>
            <person name="Paulsen I.T."/>
            <person name="Pazour G."/>
            <person name="Purton S."/>
            <person name="Ral J.P."/>
            <person name="Riano-Pachon D.M."/>
            <person name="Riekhof W."/>
            <person name="Rymarquis L."/>
            <person name="Schroda M."/>
            <person name="Stern D."/>
            <person name="Umen J."/>
            <person name="Willows R."/>
            <person name="Wilson N."/>
            <person name="Zimmer S.L."/>
            <person name="Allmer J."/>
            <person name="Balk J."/>
            <person name="Bisova K."/>
            <person name="Chen C.J."/>
            <person name="Elias M."/>
            <person name="Gendler K."/>
            <person name="Hauser C."/>
            <person name="Lamb M.R."/>
            <person name="Ledford H."/>
            <person name="Long J.C."/>
            <person name="Minagawa J."/>
            <person name="Page M.D."/>
            <person name="Pan J."/>
            <person name="Pootakham W."/>
            <person name="Roje S."/>
            <person name="Rose A."/>
            <person name="Stahlberg E."/>
            <person name="Terauchi A.M."/>
            <person name="Yang P."/>
            <person name="Ball S."/>
            <person name="Bowler C."/>
            <person name="Dieckmann C.L."/>
            <person name="Gladyshev V.N."/>
            <person name="Green P."/>
            <person name="Jorgensen R."/>
            <person name="Mayfield S."/>
            <person name="Mueller-Roeber B."/>
            <person name="Rajamani S."/>
            <person name="Sayre R.T."/>
            <person name="Brokstein P."/>
            <person name="Dubchak I."/>
            <person name="Goodstein D."/>
            <person name="Hornick L."/>
            <person name="Huang Y.W."/>
            <person name="Jhaveri J."/>
            <person name="Luo Y."/>
            <person name="Martinez D."/>
            <person name="Ngau W.C."/>
            <person name="Otillar B."/>
            <person name="Poliakov A."/>
            <person name="Porter A."/>
            <person name="Szajkowski L."/>
            <person name="Werner G."/>
            <person name="Zhou K."/>
            <person name="Grigoriev I.V."/>
            <person name="Rokhsar D.S."/>
            <person name="Grossman A.R."/>
        </authorList>
    </citation>
    <scope>NUCLEOTIDE SEQUENCE [LARGE SCALE GENOMIC DNA]</scope>
    <source>
        <strain evidence="10">CC-503</strain>
    </source>
</reference>
<dbReference type="Pfam" id="PF07714">
    <property type="entry name" value="PK_Tyr_Ser-Thr"/>
    <property type="match status" value="1"/>
</dbReference>
<feature type="compositionally biased region" description="Low complexity" evidence="7">
    <location>
        <begin position="56"/>
        <end position="72"/>
    </location>
</feature>
<dbReference type="EMBL" id="CM008971">
    <property type="protein sequence ID" value="PNW77126.1"/>
    <property type="molecule type" value="Genomic_DNA"/>
</dbReference>
<dbReference type="InterPro" id="IPR011009">
    <property type="entry name" value="Kinase-like_dom_sf"/>
</dbReference>
<keyword evidence="2" id="KW-0808">Transferase</keyword>
<dbReference type="PROSITE" id="PS00107">
    <property type="entry name" value="PROTEIN_KINASE_ATP"/>
    <property type="match status" value="1"/>
</dbReference>
<name>A0A2K3D9B9_CHLRE</name>
<dbReference type="Proteomes" id="UP000006906">
    <property type="component" value="Chromosome 10"/>
</dbReference>
<feature type="binding site" evidence="6">
    <location>
        <position position="776"/>
    </location>
    <ligand>
        <name>ATP</name>
        <dbReference type="ChEBI" id="CHEBI:30616"/>
    </ligand>
</feature>
<sequence>MGETGFLGSRACFQRQSTPDVLTPTCDVHDTTPMAEIDVQLRCSAVPAPRTEVPNAASRPGRAAPSAGSHLRPALPPSLTLLAAQGSSGAAESRLLAKLVYSTLRPTAPESQGADGAGGSAAAAVATICTTAAATAADTGGYKLPAADSASMNGECPQLDSSLSVGGARVNGGDTGGNGAGLYMGGDNDTEELAMAAATPAAAPAAAAVPATAAATPVLHLQIPRSLSEPTPTGRCLHRCGTLPTVMPVAAEVAAAELAPAVAAAVAATEPLPRSVQHVTTVAPRLQLPRDGVAAASAAAAASSACNGHAAASAEQQQVLPPALLSRRRHPRVASRVQGPVLAATCDRIAAVDDVGVAPTDTAAAAAGAAGGYGSHVYTDAAGRDGDDEEDDEDADEDAADEDADENEMSHVIRHVMRMARRHHVQESRAACSRLLQVLEPAGRGNAAGASASGSAATGAAAGSKLAGTAPTMPIAEPVAATVVEAAAAHASHLKCSSSSAGGGGDSDEAQRASYSLSALHYGNSIAAMAVGNGASFCAISSCEVASEDVSAEMAALAAAMAHQQQQQQQQQPGQAVAAAAAAGGLALVGGGSVAGAEVGGWVERVSRTSLNEALHDRQREVAAGLAAAAAAARGPSGGAAAAVPAYTSRRRTEALSGMCAPPVAEAGVDNRASSQVALMRLLRIGEPAPAFAQGGGQPYANDGRNLGQHHPAGAAASHALAPLLPGERPQAQPLPQQLRGVSWLCRNLSGLKWLGEGGGGVVFQAVWHGAHVAVKLMAADVAAHVDATALEAVVGLALGHPNVVTTYCADVCLMTESMELMLHSLGVDSFSPTGMASSMSDGPFTSGDGFGEPDPAKTASAHRKDQIWSLRQVLSHLGVRPGRHLTWMVMEHCDRGSLMQAIQRGIFRMPKPQTQAAAAAAAAAAGNRDSPLPFSRRVVLRALLRTAREVAQGMCHLHANGIIHGDLKPGNVLLRGCRNDRRGFCALVSDFGLSKVTPGGQAVVAHNWSTVTAQAPETFAGQWLPASDVWSFGILLWQLVAGEDVPYRHLAVHEVAAGVSLGLLVPEWPHDTHPSVLALGHACLSLSPQQRPTFSVIVKALIEIEQCVRNEARASASATNSSEQQ</sequence>
<evidence type="ECO:0000313" key="10">
    <source>
        <dbReference type="Proteomes" id="UP000006906"/>
    </source>
</evidence>